<feature type="transmembrane region" description="Helical" evidence="2">
    <location>
        <begin position="139"/>
        <end position="158"/>
    </location>
</feature>
<evidence type="ECO:0008006" key="5">
    <source>
        <dbReference type="Google" id="ProtNLM"/>
    </source>
</evidence>
<keyword evidence="2" id="KW-0812">Transmembrane</keyword>
<keyword evidence="2" id="KW-1133">Transmembrane helix</keyword>
<feature type="transmembrane region" description="Helical" evidence="2">
    <location>
        <begin position="12"/>
        <end position="29"/>
    </location>
</feature>
<protein>
    <recommendedName>
        <fullName evidence="5">MARVEL domain-containing protein</fullName>
    </recommendedName>
</protein>
<accession>A0AAN6MXH2</accession>
<reference evidence="4" key="1">
    <citation type="journal article" date="2023" name="Mol. Phylogenet. Evol.">
        <title>Genome-scale phylogeny and comparative genomics of the fungal order Sordariales.</title>
        <authorList>
            <person name="Hensen N."/>
            <person name="Bonometti L."/>
            <person name="Westerberg I."/>
            <person name="Brannstrom I.O."/>
            <person name="Guillou S."/>
            <person name="Cros-Aarteil S."/>
            <person name="Calhoun S."/>
            <person name="Haridas S."/>
            <person name="Kuo A."/>
            <person name="Mondo S."/>
            <person name="Pangilinan J."/>
            <person name="Riley R."/>
            <person name="LaButti K."/>
            <person name="Andreopoulos B."/>
            <person name="Lipzen A."/>
            <person name="Chen C."/>
            <person name="Yan M."/>
            <person name="Daum C."/>
            <person name="Ng V."/>
            <person name="Clum A."/>
            <person name="Steindorff A."/>
            <person name="Ohm R.A."/>
            <person name="Martin F."/>
            <person name="Silar P."/>
            <person name="Natvig D.O."/>
            <person name="Lalanne C."/>
            <person name="Gautier V."/>
            <person name="Ament-Velasquez S.L."/>
            <person name="Kruys A."/>
            <person name="Hutchinson M.I."/>
            <person name="Powell A.J."/>
            <person name="Barry K."/>
            <person name="Miller A.N."/>
            <person name="Grigoriev I.V."/>
            <person name="Debuchy R."/>
            <person name="Gladieux P."/>
            <person name="Hiltunen Thoren M."/>
            <person name="Johannesson H."/>
        </authorList>
    </citation>
    <scope>NUCLEOTIDE SEQUENCE [LARGE SCALE GENOMIC DNA]</scope>
    <source>
        <strain evidence="4">CBS 340.73</strain>
    </source>
</reference>
<evidence type="ECO:0000256" key="2">
    <source>
        <dbReference type="SAM" id="Phobius"/>
    </source>
</evidence>
<proteinExistence type="predicted"/>
<feature type="transmembrane region" description="Helical" evidence="2">
    <location>
        <begin position="73"/>
        <end position="92"/>
    </location>
</feature>
<comment type="caution">
    <text evidence="3">The sequence shown here is derived from an EMBL/GenBank/DDBJ whole genome shotgun (WGS) entry which is preliminary data.</text>
</comment>
<evidence type="ECO:0000256" key="1">
    <source>
        <dbReference type="SAM" id="MobiDB-lite"/>
    </source>
</evidence>
<organism evidence="3 4">
    <name type="scientific">Diplogelasinospora grovesii</name>
    <dbReference type="NCBI Taxonomy" id="303347"/>
    <lineage>
        <taxon>Eukaryota</taxon>
        <taxon>Fungi</taxon>
        <taxon>Dikarya</taxon>
        <taxon>Ascomycota</taxon>
        <taxon>Pezizomycotina</taxon>
        <taxon>Sordariomycetes</taxon>
        <taxon>Sordariomycetidae</taxon>
        <taxon>Sordariales</taxon>
        <taxon>Diplogelasinosporaceae</taxon>
        <taxon>Diplogelasinospora</taxon>
    </lineage>
</organism>
<dbReference type="EMBL" id="MU854005">
    <property type="protein sequence ID" value="KAK3934303.1"/>
    <property type="molecule type" value="Genomic_DNA"/>
</dbReference>
<sequence length="205" mass="22857">MMFAIFFAFWRFMEIITLIPCMGMLAYFVNGYTNANMLTPSYILILFIVSVLALAWAMFTLFSYHRSSSNARFVGLVDLGFVGAFIAAVYYLRFIGGADCTHITAGSSYDVSFGIFGSGSVNGVSVSTDKTCAMLKACWAFGIMNCIFFFITAVLAWIHGDSAAVSEKRYYQETYRSGSRRRSGSHHGSHHGSRRSSHSHHRTYV</sequence>
<gene>
    <name evidence="3" type="ORF">QBC46DRAFT_83291</name>
</gene>
<keyword evidence="2" id="KW-0472">Membrane</keyword>
<name>A0AAN6MXH2_9PEZI</name>
<feature type="transmembrane region" description="Helical" evidence="2">
    <location>
        <begin position="41"/>
        <end position="61"/>
    </location>
</feature>
<dbReference type="Proteomes" id="UP001303473">
    <property type="component" value="Unassembled WGS sequence"/>
</dbReference>
<evidence type="ECO:0000313" key="4">
    <source>
        <dbReference type="Proteomes" id="UP001303473"/>
    </source>
</evidence>
<evidence type="ECO:0000313" key="3">
    <source>
        <dbReference type="EMBL" id="KAK3934303.1"/>
    </source>
</evidence>
<feature type="region of interest" description="Disordered" evidence="1">
    <location>
        <begin position="176"/>
        <end position="205"/>
    </location>
</feature>
<keyword evidence="4" id="KW-1185">Reference proteome</keyword>
<dbReference type="AlphaFoldDB" id="A0AAN6MXH2"/>
<feature type="compositionally biased region" description="Basic residues" evidence="1">
    <location>
        <begin position="178"/>
        <end position="205"/>
    </location>
</feature>